<feature type="region of interest" description="Disordered" evidence="1">
    <location>
        <begin position="370"/>
        <end position="390"/>
    </location>
</feature>
<accession>A0A5J4UJT7</accession>
<evidence type="ECO:0000313" key="2">
    <source>
        <dbReference type="EMBL" id="KAA6370808.1"/>
    </source>
</evidence>
<name>A0A5J4UJT7_9EUKA</name>
<organism evidence="2 3">
    <name type="scientific">Streblomastix strix</name>
    <dbReference type="NCBI Taxonomy" id="222440"/>
    <lineage>
        <taxon>Eukaryota</taxon>
        <taxon>Metamonada</taxon>
        <taxon>Preaxostyla</taxon>
        <taxon>Oxymonadida</taxon>
        <taxon>Streblomastigidae</taxon>
        <taxon>Streblomastix</taxon>
    </lineage>
</organism>
<protein>
    <submittedName>
        <fullName evidence="2">Uncharacterized protein</fullName>
    </submittedName>
</protein>
<reference evidence="2 3" key="1">
    <citation type="submission" date="2019-03" db="EMBL/GenBank/DDBJ databases">
        <title>Single cell metagenomics reveals metabolic interactions within the superorganism composed of flagellate Streblomastix strix and complex community of Bacteroidetes bacteria on its surface.</title>
        <authorList>
            <person name="Treitli S.C."/>
            <person name="Kolisko M."/>
            <person name="Husnik F."/>
            <person name="Keeling P."/>
            <person name="Hampl V."/>
        </authorList>
    </citation>
    <scope>NUCLEOTIDE SEQUENCE [LARGE SCALE GENOMIC DNA]</scope>
    <source>
        <strain evidence="2">ST1C</strain>
    </source>
</reference>
<comment type="caution">
    <text evidence="2">The sequence shown here is derived from an EMBL/GenBank/DDBJ whole genome shotgun (WGS) entry which is preliminary data.</text>
</comment>
<dbReference type="EMBL" id="SNRW01015041">
    <property type="protein sequence ID" value="KAA6370808.1"/>
    <property type="molecule type" value="Genomic_DNA"/>
</dbReference>
<feature type="region of interest" description="Disordered" evidence="1">
    <location>
        <begin position="210"/>
        <end position="247"/>
    </location>
</feature>
<sequence>MTHALMDTTEQGNLLKTQPSLVICSGYNNQILRSLRALLQTEGAHPASVDTILARIVGFTGELDQELKKLTAQQIIDLIRSKPEIMPLESAQDLARKSTPKIKPTAFLPQLIQLLQQSLNLFTSLNPFYNQPPQQQMQGQQPLQYLFQYSGQPMQYPIQSTKFPAISPLNPILPTMNPPQTQINEHQLPSNENIRDQQNAIQPNQQIERAANQPIERSRQNETVTSKRDQLQRQSKRSISPTYKRVDDSEKDDFMDEIIRGIAMPHLSLLRNSSVIQYKNSKWYSKLATQKPFTFRDCREFKSDTDFLLEQINISHYLSKEFKSQILHDKPRKNESVRIYEREKEYMIESWKRVKRKRLDEVILEAEAKKKQCSSSSCSSSSKKNIRRLDREKKYYNPMNRWR</sequence>
<feature type="compositionally biased region" description="Basic and acidic residues" evidence="1">
    <location>
        <begin position="216"/>
        <end position="231"/>
    </location>
</feature>
<feature type="compositionally biased region" description="Low complexity" evidence="1">
    <location>
        <begin position="373"/>
        <end position="383"/>
    </location>
</feature>
<dbReference type="AlphaFoldDB" id="A0A5J4UJT7"/>
<gene>
    <name evidence="2" type="ORF">EZS28_033664</name>
</gene>
<dbReference type="Proteomes" id="UP000324800">
    <property type="component" value="Unassembled WGS sequence"/>
</dbReference>
<evidence type="ECO:0000313" key="3">
    <source>
        <dbReference type="Proteomes" id="UP000324800"/>
    </source>
</evidence>
<evidence type="ECO:0000256" key="1">
    <source>
        <dbReference type="SAM" id="MobiDB-lite"/>
    </source>
</evidence>
<proteinExistence type="predicted"/>